<dbReference type="GO" id="GO:0016020">
    <property type="term" value="C:membrane"/>
    <property type="evidence" value="ECO:0007669"/>
    <property type="project" value="UniProtKB-SubCell"/>
</dbReference>
<evidence type="ECO:0000256" key="2">
    <source>
        <dbReference type="ARBA" id="ARBA00022692"/>
    </source>
</evidence>
<dbReference type="InterPro" id="IPR003660">
    <property type="entry name" value="HAMP_dom"/>
</dbReference>
<dbReference type="PANTHER" id="PTHR32089">
    <property type="entry name" value="METHYL-ACCEPTING CHEMOTAXIS PROTEIN MCPB"/>
    <property type="match status" value="1"/>
</dbReference>
<evidence type="ECO:0000256" key="5">
    <source>
        <dbReference type="ARBA" id="ARBA00023224"/>
    </source>
</evidence>
<evidence type="ECO:0000256" key="3">
    <source>
        <dbReference type="ARBA" id="ARBA00022989"/>
    </source>
</evidence>
<keyword evidence="2 8" id="KW-0812">Transmembrane</keyword>
<keyword evidence="5 7" id="KW-0807">Transducer</keyword>
<evidence type="ECO:0000256" key="8">
    <source>
        <dbReference type="SAM" id="Phobius"/>
    </source>
</evidence>
<dbReference type="PANTHER" id="PTHR32089:SF119">
    <property type="entry name" value="METHYL-ACCEPTING CHEMOTAXIS PROTEIN CTPL"/>
    <property type="match status" value="1"/>
</dbReference>
<dbReference type="Pfam" id="PF13675">
    <property type="entry name" value="PilJ"/>
    <property type="match status" value="2"/>
</dbReference>
<organism evidence="11 13">
    <name type="scientific">Comamonas testosteroni</name>
    <name type="common">Pseudomonas testosteroni</name>
    <dbReference type="NCBI Taxonomy" id="285"/>
    <lineage>
        <taxon>Bacteria</taxon>
        <taxon>Pseudomonadati</taxon>
        <taxon>Pseudomonadota</taxon>
        <taxon>Betaproteobacteria</taxon>
        <taxon>Burkholderiales</taxon>
        <taxon>Comamonadaceae</taxon>
        <taxon>Comamonas</taxon>
    </lineage>
</organism>
<feature type="domain" description="Methyl-accepting transducer" evidence="9">
    <location>
        <begin position="474"/>
        <end position="710"/>
    </location>
</feature>
<comment type="similarity">
    <text evidence="6">Belongs to the methyl-accepting chemotaxis (MCP) protein family.</text>
</comment>
<dbReference type="Pfam" id="PF00015">
    <property type="entry name" value="MCPsignal"/>
    <property type="match status" value="1"/>
</dbReference>
<comment type="caution">
    <text evidence="11">The sequence shown here is derived from an EMBL/GenBank/DDBJ whole genome shotgun (WGS) entry which is preliminary data.</text>
</comment>
<reference evidence="12" key="3">
    <citation type="submission" date="2014-06" db="EMBL/GenBank/DDBJ databases">
        <title>Three species of the Botryosphaeriales overlap on five unrelated trees in China, with a novel species.</title>
        <authorList>
            <person name="Tian C."/>
            <person name="Fan X."/>
        </authorList>
    </citation>
    <scope>NUCLEOTIDE SEQUENCE</scope>
    <source>
        <strain evidence="12">WDL7</strain>
    </source>
</reference>
<dbReference type="SMART" id="SM00283">
    <property type="entry name" value="MA"/>
    <property type="match status" value="1"/>
</dbReference>
<evidence type="ECO:0000259" key="9">
    <source>
        <dbReference type="PROSITE" id="PS50111"/>
    </source>
</evidence>
<keyword evidence="3 8" id="KW-1133">Transmembrane helix</keyword>
<dbReference type="EMBL" id="JNVD01000006">
    <property type="protein sequence ID" value="KOC30296.1"/>
    <property type="molecule type" value="Genomic_DNA"/>
</dbReference>
<evidence type="ECO:0000313" key="12">
    <source>
        <dbReference type="EMBL" id="KOC30296.1"/>
    </source>
</evidence>
<dbReference type="Proteomes" id="UP000037442">
    <property type="component" value="Unassembled WGS sequence"/>
</dbReference>
<accession>A0A096FNM6</accession>
<gene>
    <name evidence="12" type="ORF">GL58_23230</name>
    <name evidence="11" type="ORF">P353_05840</name>
</gene>
<dbReference type="Gene3D" id="1.10.287.950">
    <property type="entry name" value="Methyl-accepting chemotaxis protein"/>
    <property type="match status" value="1"/>
</dbReference>
<evidence type="ECO:0000313" key="11">
    <source>
        <dbReference type="EMBL" id="KGH31388.1"/>
    </source>
</evidence>
<dbReference type="PROSITE" id="PS50885">
    <property type="entry name" value="HAMP"/>
    <property type="match status" value="1"/>
</dbReference>
<evidence type="ECO:0000256" key="7">
    <source>
        <dbReference type="PROSITE-ProRule" id="PRU00284"/>
    </source>
</evidence>
<evidence type="ECO:0000259" key="10">
    <source>
        <dbReference type="PROSITE" id="PS50885"/>
    </source>
</evidence>
<dbReference type="AlphaFoldDB" id="A0A096FNM6"/>
<dbReference type="CDD" id="cd11386">
    <property type="entry name" value="MCP_signal"/>
    <property type="match status" value="1"/>
</dbReference>
<dbReference type="GO" id="GO:0006935">
    <property type="term" value="P:chemotaxis"/>
    <property type="evidence" value="ECO:0007669"/>
    <property type="project" value="UniProtKB-ARBA"/>
</dbReference>
<feature type="domain" description="HAMP" evidence="10">
    <location>
        <begin position="421"/>
        <end position="469"/>
    </location>
</feature>
<dbReference type="GO" id="GO:0007165">
    <property type="term" value="P:signal transduction"/>
    <property type="evidence" value="ECO:0007669"/>
    <property type="project" value="UniProtKB-KW"/>
</dbReference>
<dbReference type="SUPFAM" id="SSF58104">
    <property type="entry name" value="Methyl-accepting chemotaxis protein (MCP) signaling domain"/>
    <property type="match status" value="1"/>
</dbReference>
<dbReference type="PROSITE" id="PS50111">
    <property type="entry name" value="CHEMOTAXIS_TRANSDUC_2"/>
    <property type="match status" value="1"/>
</dbReference>
<dbReference type="FunFam" id="1.10.287.950:FF:000001">
    <property type="entry name" value="Methyl-accepting chemotaxis sensory transducer"/>
    <property type="match status" value="1"/>
</dbReference>
<evidence type="ECO:0000256" key="1">
    <source>
        <dbReference type="ARBA" id="ARBA00004141"/>
    </source>
</evidence>
<protein>
    <submittedName>
        <fullName evidence="11">Chemotaxis protein</fullName>
    </submittedName>
</protein>
<comment type="subcellular location">
    <subcellularLocation>
        <location evidence="1">Membrane</location>
        <topology evidence="1">Multi-pass membrane protein</topology>
    </subcellularLocation>
</comment>
<feature type="transmembrane region" description="Helical" evidence="8">
    <location>
        <begin position="79"/>
        <end position="98"/>
    </location>
</feature>
<evidence type="ECO:0000313" key="14">
    <source>
        <dbReference type="Proteomes" id="UP000037442"/>
    </source>
</evidence>
<sequence>MSFAQKINQLFRRKPIGAAASGDSSMMGDTVVQDLYDGSLNSVQGAPSVFGVEEAARADELVSLPILGTATTAKHQRTLFTLLGGSVLVLVVLSAWMLREASNSNQQLAATGQALMQSQRLAKSVSIAMTGAAPAFADVKDSAGVLARNVRALAAGDSDLGVNALGGGLQDELSSISTLMERAEKSAGLILGQQKTLTQVGDALRTINRQSSDLLETAETISSLKLQQGAGAAEISAAGQLVMLTQRIAKSANEFQTLEGVSPEAVFLLGKDLNSFKEISEGLLNGSAEMRLSAARDPQVREQLETLIKQYDDTRTQASAILGNLQGLVSAREAQTSINNDSEPLRQQLEQLQTALQGLGGASMLQLALLAIAILTVVLSGIGISRVQLLDSRARQQEAERHQVDARLQEQEAKRINDANQAAILRLMNELQSVAEGDLTQEATVTEDITGAIADSVNYTVEELRALVGSVQNTVTRVAQTTEQVDVTSTELLAASNEQLHEIRETGKSILDMAGRINNVSAQAQESAQVARQSLQAADSGLKAVQNAIGGMNSIRDQIQDTSKRIKRLGESSQEIGEITELISDITEQTNVLALNAAIQAASAGEAGRGFSVVAEEVQRLAERSADATRQIAALVKAIQTDTQDAVAAMERSTQGVVEGARLSDSAGTALSEIDSVSRRLAELIEQISSSTSREANMANGVAENIQHIFAVTEQTGEGTRTTAQQVRELSHMAEELRQSVSRFKIA</sequence>
<dbReference type="RefSeq" id="WP_034366458.1">
    <property type="nucleotide sequence ID" value="NZ_AWOR01000021.1"/>
</dbReference>
<keyword evidence="4 8" id="KW-0472">Membrane</keyword>
<reference evidence="11 13" key="1">
    <citation type="submission" date="2013-09" db="EMBL/GenBank/DDBJ databases">
        <title>High correlation between genotypes and phenotypes of environmental bacteria Comamonas testosteroni strains.</title>
        <authorList>
            <person name="Liu L."/>
            <person name="Zhu W."/>
            <person name="Xia X."/>
            <person name="Xu B."/>
            <person name="Luo M."/>
            <person name="Wang G."/>
        </authorList>
    </citation>
    <scope>NUCLEOTIDE SEQUENCE [LARGE SCALE GENOMIC DNA]</scope>
    <source>
        <strain evidence="11 13">JL40</strain>
    </source>
</reference>
<name>A0A096FNM6_COMTE</name>
<proteinExistence type="inferred from homology"/>
<dbReference type="InterPro" id="IPR029095">
    <property type="entry name" value="NarX-like_N"/>
</dbReference>
<dbReference type="InterPro" id="IPR004089">
    <property type="entry name" value="MCPsignal_dom"/>
</dbReference>
<dbReference type="Proteomes" id="UP000029553">
    <property type="component" value="Unassembled WGS sequence"/>
</dbReference>
<dbReference type="EMBL" id="AWOR01000021">
    <property type="protein sequence ID" value="KGH31388.1"/>
    <property type="molecule type" value="Genomic_DNA"/>
</dbReference>
<evidence type="ECO:0000256" key="6">
    <source>
        <dbReference type="ARBA" id="ARBA00029447"/>
    </source>
</evidence>
<evidence type="ECO:0000313" key="13">
    <source>
        <dbReference type="Proteomes" id="UP000029553"/>
    </source>
</evidence>
<reference evidence="14" key="2">
    <citation type="submission" date="2014-06" db="EMBL/GenBank/DDBJ databases">
        <title>Draft genome sequence of C. testosteroni WDL7.</title>
        <authorList>
            <person name="Wu Y."/>
            <person name="Seshan H."/>
            <person name="Arumugam K."/>
        </authorList>
    </citation>
    <scope>NUCLEOTIDE SEQUENCE [LARGE SCALE GENOMIC DNA]</scope>
    <source>
        <strain evidence="14">WDL7</strain>
    </source>
</reference>
<dbReference type="PATRIC" id="fig|285.49.peg.4814"/>
<evidence type="ECO:0000256" key="4">
    <source>
        <dbReference type="ARBA" id="ARBA00023136"/>
    </source>
</evidence>